<dbReference type="Proteomes" id="UP000325113">
    <property type="component" value="Unassembled WGS sequence"/>
</dbReference>
<dbReference type="EMBL" id="VLTL01000061">
    <property type="protein sequence ID" value="KAA0163937.1"/>
    <property type="molecule type" value="Genomic_DNA"/>
</dbReference>
<dbReference type="Gene3D" id="3.90.830.10">
    <property type="entry name" value="Syntaxin Binding Protein 1, Chain A, domain 2"/>
    <property type="match status" value="1"/>
</dbReference>
<dbReference type="GO" id="GO:0016192">
    <property type="term" value="P:vesicle-mediated transport"/>
    <property type="evidence" value="ECO:0007669"/>
    <property type="project" value="InterPro"/>
</dbReference>
<dbReference type="PANTHER" id="PTHR11679">
    <property type="entry name" value="VESICLE PROTEIN SORTING-ASSOCIATED"/>
    <property type="match status" value="1"/>
</dbReference>
<dbReference type="Gene3D" id="1.25.40.850">
    <property type="match status" value="1"/>
</dbReference>
<evidence type="ECO:0000313" key="6">
    <source>
        <dbReference type="Proteomes" id="UP000324907"/>
    </source>
</evidence>
<dbReference type="OrthoDB" id="10262287at2759"/>
<gene>
    <name evidence="4" type="ORF">FNF27_02038</name>
    <name evidence="3" type="ORF">FNF28_04043</name>
    <name evidence="2" type="ORF">FNF31_05373</name>
</gene>
<dbReference type="Pfam" id="PF00995">
    <property type="entry name" value="Sec1"/>
    <property type="match status" value="1"/>
</dbReference>
<evidence type="ECO:0000313" key="7">
    <source>
        <dbReference type="Proteomes" id="UP000325113"/>
    </source>
</evidence>
<evidence type="ECO:0000313" key="5">
    <source>
        <dbReference type="Proteomes" id="UP000322899"/>
    </source>
</evidence>
<dbReference type="InterPro" id="IPR043154">
    <property type="entry name" value="Sec-1-like_dom1"/>
</dbReference>
<proteinExistence type="inferred from homology"/>
<dbReference type="InterPro" id="IPR036045">
    <property type="entry name" value="Sec1-like_sf"/>
</dbReference>
<dbReference type="EMBL" id="VLTM01000066">
    <property type="protein sequence ID" value="KAA0158517.1"/>
    <property type="molecule type" value="Genomic_DNA"/>
</dbReference>
<organism evidence="2 7">
    <name type="scientific">Cafeteria roenbergensis</name>
    <name type="common">Marine flagellate</name>
    <dbReference type="NCBI Taxonomy" id="33653"/>
    <lineage>
        <taxon>Eukaryota</taxon>
        <taxon>Sar</taxon>
        <taxon>Stramenopiles</taxon>
        <taxon>Bigyra</taxon>
        <taxon>Opalozoa</taxon>
        <taxon>Bicosoecida</taxon>
        <taxon>Cafeteriaceae</taxon>
        <taxon>Cafeteria</taxon>
    </lineage>
</organism>
<dbReference type="Proteomes" id="UP000324907">
    <property type="component" value="Unassembled WGS sequence"/>
</dbReference>
<dbReference type="Gene3D" id="3.40.50.2060">
    <property type="match status" value="1"/>
</dbReference>
<evidence type="ECO:0000313" key="4">
    <source>
        <dbReference type="EMBL" id="KAA0176342.1"/>
    </source>
</evidence>
<reference evidence="5 6" key="1">
    <citation type="submission" date="2019-07" db="EMBL/GenBank/DDBJ databases">
        <title>Genomes of Cafeteria roenbergensis.</title>
        <authorList>
            <person name="Fischer M.G."/>
            <person name="Hackl T."/>
            <person name="Roman M."/>
        </authorList>
    </citation>
    <scope>NUCLEOTIDE SEQUENCE [LARGE SCALE GENOMIC DNA]</scope>
    <source>
        <strain evidence="2 7">Cflag</strain>
        <strain evidence="4 5">E4-10P</strain>
        <strain evidence="3 6">RCC970-E3</strain>
    </source>
</reference>
<dbReference type="EMBL" id="VLTO01000008">
    <property type="protein sequence ID" value="KAA0176342.1"/>
    <property type="molecule type" value="Genomic_DNA"/>
</dbReference>
<dbReference type="AlphaFoldDB" id="A0A5A8D1M0"/>
<dbReference type="InterPro" id="IPR027482">
    <property type="entry name" value="Sec1-like_dom2"/>
</dbReference>
<accession>A0A5A8D1M0</accession>
<protein>
    <submittedName>
        <fullName evidence="2">Uncharacterized protein</fullName>
    </submittedName>
</protein>
<dbReference type="Proteomes" id="UP000322899">
    <property type="component" value="Unassembled WGS sequence"/>
</dbReference>
<dbReference type="InterPro" id="IPR043155">
    <property type="entry name" value="VPS33_dom3b"/>
</dbReference>
<name>A0A5A8D1M0_CAFRO</name>
<comment type="caution">
    <text evidence="2">The sequence shown here is derived from an EMBL/GenBank/DDBJ whole genome shotgun (WGS) entry which is preliminary data.</text>
</comment>
<dbReference type="InterPro" id="IPR043127">
    <property type="entry name" value="Sec-1-like_dom3a"/>
</dbReference>
<evidence type="ECO:0000313" key="2">
    <source>
        <dbReference type="EMBL" id="KAA0158517.1"/>
    </source>
</evidence>
<comment type="similarity">
    <text evidence="1">Belongs to the STXBP/unc-18/SEC1 family.</text>
</comment>
<evidence type="ECO:0000313" key="3">
    <source>
        <dbReference type="EMBL" id="KAA0163937.1"/>
    </source>
</evidence>
<dbReference type="InterPro" id="IPR001619">
    <property type="entry name" value="Sec1-like"/>
</dbReference>
<sequence>MSATRIGKPPSLTSAVVELGEWRRHMERQLQAIVSEARGENAGVVVAIDVALIPLLRLILTEGGNAVDTLAPHGMQGDFLVLGSGGVPAEASAVLFLIRPSAEAAHHVRDLLLHARRTTELWTPSVCFVPRRSFDCEAVWQAAGVWSSLAVVTELACPLAPWDDDVLTMEWPSLWADACSRSSPVAAEQVAQSLLDIQTVFGHIPDIKAKGDVSCQAVQLMLTKRRQQTLEAEDAAEAAAAAVGGSSAAPPPAATSLAARAVAAAAGVGLAATGTAPGAGASSGAQGGAAAAAASAGGAGGAGGGGHVGGAGGGAGGSEAARAETVKCGAISAAILIDRNVDPVTPLIHSLTVEALLDDLVGLSAGLARVSHDIAFGSSADGDGAAAGGAGAAAASDASAEGGAGAGGVPRPPVEVFFNSDDNEWVGVRDVHIHAAGQLINRRSQELQAFKDLAKTLRDKDVAAMRDYVSSMRDFEKAKQALPRVLRLVKLLKQEAERPDFMGEWHCMSDPFLGGGNKATKAMAEKLVASRSMPHRPLRLACLAAASEGGMRQHDLDSLRKALAESYGFDFAMVPDTLEAMGLLRVNRAGGIFATSSSSDWNWPTLMSTLRLGEDFGDDERDPQDISFVTSCIAPLSVRLVQAALALPIGKDAMKALGGDEVGASSFPPQGGWSAIEPALKACPGRWLECLQLVGPKSMARKVGVSAIGGPAGAAAGSATMAGRIPASARGGSAGAAADDGREDLVEEEPRKTVLVYFVGGVTFAEVAALRWLGERLPFDFLIATTHITSGRKLMEQAVEASQMGGSLDLVPDSS</sequence>
<dbReference type="Gene3D" id="3.40.50.1910">
    <property type="match status" value="2"/>
</dbReference>
<dbReference type="SUPFAM" id="SSF56815">
    <property type="entry name" value="Sec1/munc18-like (SM) proteins"/>
    <property type="match status" value="1"/>
</dbReference>
<evidence type="ECO:0000256" key="1">
    <source>
        <dbReference type="ARBA" id="ARBA00009884"/>
    </source>
</evidence>